<dbReference type="InterPro" id="IPR041490">
    <property type="entry name" value="KstR2_TetR_C"/>
</dbReference>
<reference evidence="6" key="2">
    <citation type="submission" date="2020-09" db="EMBL/GenBank/DDBJ databases">
        <authorList>
            <person name="Sun Q."/>
            <person name="Zhou Y."/>
        </authorList>
    </citation>
    <scope>NUCLEOTIDE SEQUENCE</scope>
    <source>
        <strain evidence="6">CGMCC 1.15478</strain>
    </source>
</reference>
<dbReference type="Gene3D" id="1.10.357.10">
    <property type="entry name" value="Tetracycline Repressor, domain 2"/>
    <property type="match status" value="1"/>
</dbReference>
<keyword evidence="7" id="KW-1185">Reference proteome</keyword>
<dbReference type="EMBL" id="BMJH01000001">
    <property type="protein sequence ID" value="GGC63420.1"/>
    <property type="molecule type" value="Genomic_DNA"/>
</dbReference>
<reference evidence="6" key="1">
    <citation type="journal article" date="2014" name="Int. J. Syst. Evol. Microbiol.">
        <title>Complete genome sequence of Corynebacterium casei LMG S-19264T (=DSM 44701T), isolated from a smear-ripened cheese.</title>
        <authorList>
            <consortium name="US DOE Joint Genome Institute (JGI-PGF)"/>
            <person name="Walter F."/>
            <person name="Albersmeier A."/>
            <person name="Kalinowski J."/>
            <person name="Ruckert C."/>
        </authorList>
    </citation>
    <scope>NUCLEOTIDE SEQUENCE</scope>
    <source>
        <strain evidence="6">CGMCC 1.15478</strain>
    </source>
</reference>
<evidence type="ECO:0000256" key="3">
    <source>
        <dbReference type="ARBA" id="ARBA00023163"/>
    </source>
</evidence>
<keyword evidence="1" id="KW-0805">Transcription regulation</keyword>
<evidence type="ECO:0000259" key="5">
    <source>
        <dbReference type="PROSITE" id="PS50977"/>
    </source>
</evidence>
<feature type="domain" description="HTH tetR-type" evidence="5">
    <location>
        <begin position="20"/>
        <end position="80"/>
    </location>
</feature>
<evidence type="ECO:0000313" key="6">
    <source>
        <dbReference type="EMBL" id="GGC63420.1"/>
    </source>
</evidence>
<protein>
    <submittedName>
        <fullName evidence="6">Transcriptional regulator, TetR family protein</fullName>
    </submittedName>
</protein>
<feature type="DNA-binding region" description="H-T-H motif" evidence="4">
    <location>
        <begin position="43"/>
        <end position="62"/>
    </location>
</feature>
<dbReference type="InterPro" id="IPR050109">
    <property type="entry name" value="HTH-type_TetR-like_transc_reg"/>
</dbReference>
<gene>
    <name evidence="6" type="ORF">GCM10011410_14840</name>
</gene>
<dbReference type="GO" id="GO:0000976">
    <property type="term" value="F:transcription cis-regulatory region binding"/>
    <property type="evidence" value="ECO:0007669"/>
    <property type="project" value="TreeGrafter"/>
</dbReference>
<sequence length="200" mass="22024">MISSASTDHAALTRRSQLKADRRQQILTAAASLIADRGFNGVRLEDIGSAAGISGPAIYRHFANKDALLTELLTGVSDKLLNGATLVVESTSVPSAAVEQLIDFHLDFALNQSDLIRVQDRDLHSLPEQARREVRKMQRHYVELWVKALMRRNASLDETSARTQAHAVFGLINSTPHSRGESPARTRELLRSMAMSALDL</sequence>
<dbReference type="SUPFAM" id="SSF46689">
    <property type="entry name" value="Homeodomain-like"/>
    <property type="match status" value="1"/>
</dbReference>
<comment type="caution">
    <text evidence="6">The sequence shown here is derived from an EMBL/GenBank/DDBJ whole genome shotgun (WGS) entry which is preliminary data.</text>
</comment>
<dbReference type="Proteomes" id="UP000641514">
    <property type="component" value="Unassembled WGS sequence"/>
</dbReference>
<evidence type="ECO:0000256" key="4">
    <source>
        <dbReference type="PROSITE-ProRule" id="PRU00335"/>
    </source>
</evidence>
<keyword evidence="2 4" id="KW-0238">DNA-binding</keyword>
<dbReference type="RefSeq" id="WP_188672105.1">
    <property type="nucleotide sequence ID" value="NZ_BMJH01000001.1"/>
</dbReference>
<evidence type="ECO:0000256" key="2">
    <source>
        <dbReference type="ARBA" id="ARBA00023125"/>
    </source>
</evidence>
<dbReference type="InterPro" id="IPR036271">
    <property type="entry name" value="Tet_transcr_reg_TetR-rel_C_sf"/>
</dbReference>
<dbReference type="Pfam" id="PF17932">
    <property type="entry name" value="TetR_C_24"/>
    <property type="match status" value="1"/>
</dbReference>
<dbReference type="PROSITE" id="PS50977">
    <property type="entry name" value="HTH_TETR_2"/>
    <property type="match status" value="1"/>
</dbReference>
<evidence type="ECO:0000313" key="7">
    <source>
        <dbReference type="Proteomes" id="UP000641514"/>
    </source>
</evidence>
<dbReference type="SUPFAM" id="SSF48498">
    <property type="entry name" value="Tetracyclin repressor-like, C-terminal domain"/>
    <property type="match status" value="1"/>
</dbReference>
<accession>A0A916U9X5</accession>
<dbReference type="FunFam" id="1.10.10.60:FF:000141">
    <property type="entry name" value="TetR family transcriptional regulator"/>
    <property type="match status" value="1"/>
</dbReference>
<dbReference type="InterPro" id="IPR009057">
    <property type="entry name" value="Homeodomain-like_sf"/>
</dbReference>
<dbReference type="InterPro" id="IPR001647">
    <property type="entry name" value="HTH_TetR"/>
</dbReference>
<organism evidence="6 7">
    <name type="scientific">Hoyosella rhizosphaerae</name>
    <dbReference type="NCBI Taxonomy" id="1755582"/>
    <lineage>
        <taxon>Bacteria</taxon>
        <taxon>Bacillati</taxon>
        <taxon>Actinomycetota</taxon>
        <taxon>Actinomycetes</taxon>
        <taxon>Mycobacteriales</taxon>
        <taxon>Hoyosellaceae</taxon>
        <taxon>Hoyosella</taxon>
    </lineage>
</organism>
<dbReference type="AlphaFoldDB" id="A0A916U9X5"/>
<dbReference type="GO" id="GO:0045892">
    <property type="term" value="P:negative regulation of DNA-templated transcription"/>
    <property type="evidence" value="ECO:0007669"/>
    <property type="project" value="UniProtKB-ARBA"/>
</dbReference>
<name>A0A916U9X5_9ACTN</name>
<dbReference type="PANTHER" id="PTHR30055:SF237">
    <property type="entry name" value="TRANSCRIPTIONAL REPRESSOR MCE3R"/>
    <property type="match status" value="1"/>
</dbReference>
<proteinExistence type="predicted"/>
<dbReference type="Pfam" id="PF00440">
    <property type="entry name" value="TetR_N"/>
    <property type="match status" value="1"/>
</dbReference>
<dbReference type="GO" id="GO:0003700">
    <property type="term" value="F:DNA-binding transcription factor activity"/>
    <property type="evidence" value="ECO:0007669"/>
    <property type="project" value="TreeGrafter"/>
</dbReference>
<dbReference type="PANTHER" id="PTHR30055">
    <property type="entry name" value="HTH-TYPE TRANSCRIPTIONAL REGULATOR RUTR"/>
    <property type="match status" value="1"/>
</dbReference>
<dbReference type="Gene3D" id="1.10.10.60">
    <property type="entry name" value="Homeodomain-like"/>
    <property type="match status" value="1"/>
</dbReference>
<keyword evidence="3" id="KW-0804">Transcription</keyword>
<dbReference type="PRINTS" id="PR00455">
    <property type="entry name" value="HTHTETR"/>
</dbReference>
<evidence type="ECO:0000256" key="1">
    <source>
        <dbReference type="ARBA" id="ARBA00023015"/>
    </source>
</evidence>